<evidence type="ECO:0000313" key="8">
    <source>
        <dbReference type="EMBL" id="KAF7997894.1"/>
    </source>
</evidence>
<keyword evidence="9" id="KW-1185">Reference proteome</keyword>
<comment type="function">
    <text evidence="1">Cilium- and flagellum-specific protein that plays a role in axonemal structure organization and motility. May play a role in outer and inner dynein arm assembly.</text>
</comment>
<reference evidence="8 9" key="1">
    <citation type="submission" date="2020-08" db="EMBL/GenBank/DDBJ databases">
        <title>Aphidius gifuensis genome sequencing and assembly.</title>
        <authorList>
            <person name="Du Z."/>
        </authorList>
    </citation>
    <scope>NUCLEOTIDE SEQUENCE [LARGE SCALE GENOMIC DNA]</scope>
    <source>
        <strain evidence="8">YNYX2018</strain>
        <tissue evidence="8">Adults</tissue>
    </source>
</reference>
<evidence type="ECO:0000313" key="9">
    <source>
        <dbReference type="Proteomes" id="UP000639338"/>
    </source>
</evidence>
<gene>
    <name evidence="8" type="ORF">HCN44_009292</name>
</gene>
<evidence type="ECO:0000256" key="2">
    <source>
        <dbReference type="ARBA" id="ARBA00004430"/>
    </source>
</evidence>
<evidence type="ECO:0000256" key="4">
    <source>
        <dbReference type="ARBA" id="ARBA00022174"/>
    </source>
</evidence>
<evidence type="ECO:0000256" key="3">
    <source>
        <dbReference type="ARBA" id="ARBA00009205"/>
    </source>
</evidence>
<dbReference type="InterPro" id="IPR029416">
    <property type="entry name" value="CFAP300"/>
</dbReference>
<comment type="similarity">
    <text evidence="3">Belongs to the CFAP300 family.</text>
</comment>
<comment type="subcellular location">
    <subcellularLocation>
        <location evidence="2">Cytoplasm</location>
        <location evidence="2">Cytoskeleton</location>
        <location evidence="2">Cilium axoneme</location>
    </subcellularLocation>
</comment>
<dbReference type="PANTHER" id="PTHR31078">
    <property type="entry name" value="CILIA- AND FLAGELLA-ASSOCIATED PROTEIN 300"/>
    <property type="match status" value="1"/>
</dbReference>
<dbReference type="PANTHER" id="PTHR31078:SF1">
    <property type="entry name" value="CILIA- AND FLAGELLA-ASSOCIATED PROTEIN 300"/>
    <property type="match status" value="1"/>
</dbReference>
<dbReference type="GO" id="GO:0005930">
    <property type="term" value="C:axoneme"/>
    <property type="evidence" value="ECO:0007669"/>
    <property type="project" value="UniProtKB-SubCell"/>
</dbReference>
<comment type="caution">
    <text evidence="8">The sequence shown here is derived from an EMBL/GenBank/DDBJ whole genome shotgun (WGS) entry which is preliminary data.</text>
</comment>
<dbReference type="Proteomes" id="UP000639338">
    <property type="component" value="Unassembled WGS sequence"/>
</dbReference>
<sequence length="257" mass="30270">MDIEPKFTFISIQQDKKYPNLENNTIKKLIEKWGLHLSIQNYLFNETFHEYHKYHLAEEFFKSDIVAKSLKTWTSNNYKIQGFVASKVETKQISCSVVSMSFFDKLKDPKNNIVYESGSIRQRYETEINGIMVSDNLRSMLIDEESDEYSIYSTDERDEFIFKIFQMLVLGGEYCQYEDYLQPYLDCTKKIYKDFVKVYTEPSTNDLAISTMILQVVAERDGKAYFPNDPDHLQNIGYLLVDSNNREITTLIHQYKG</sequence>
<evidence type="ECO:0000256" key="5">
    <source>
        <dbReference type="ARBA" id="ARBA00022490"/>
    </source>
</evidence>
<dbReference type="Pfam" id="PF14926">
    <property type="entry name" value="CFAP300"/>
    <property type="match status" value="1"/>
</dbReference>
<proteinExistence type="inferred from homology"/>
<organism evidence="8 9">
    <name type="scientific">Aphidius gifuensis</name>
    <name type="common">Parasitoid wasp</name>
    <dbReference type="NCBI Taxonomy" id="684658"/>
    <lineage>
        <taxon>Eukaryota</taxon>
        <taxon>Metazoa</taxon>
        <taxon>Ecdysozoa</taxon>
        <taxon>Arthropoda</taxon>
        <taxon>Hexapoda</taxon>
        <taxon>Insecta</taxon>
        <taxon>Pterygota</taxon>
        <taxon>Neoptera</taxon>
        <taxon>Endopterygota</taxon>
        <taxon>Hymenoptera</taxon>
        <taxon>Apocrita</taxon>
        <taxon>Ichneumonoidea</taxon>
        <taxon>Braconidae</taxon>
        <taxon>Aphidiinae</taxon>
        <taxon>Aphidius</taxon>
    </lineage>
</organism>
<keyword evidence="6" id="KW-0206">Cytoskeleton</keyword>
<evidence type="ECO:0000256" key="1">
    <source>
        <dbReference type="ARBA" id="ARBA00002404"/>
    </source>
</evidence>
<evidence type="ECO:0000256" key="6">
    <source>
        <dbReference type="ARBA" id="ARBA00023212"/>
    </source>
</evidence>
<dbReference type="EMBL" id="JACMRX010000001">
    <property type="protein sequence ID" value="KAF7997894.1"/>
    <property type="molecule type" value="Genomic_DNA"/>
</dbReference>
<dbReference type="AlphaFoldDB" id="A0A835CW25"/>
<name>A0A835CW25_APHGI</name>
<evidence type="ECO:0000256" key="7">
    <source>
        <dbReference type="ARBA" id="ARBA00023273"/>
    </source>
</evidence>
<keyword evidence="5" id="KW-0963">Cytoplasm</keyword>
<accession>A0A835CW25</accession>
<dbReference type="OrthoDB" id="10259249at2759"/>
<keyword evidence="7" id="KW-0966">Cell projection</keyword>
<protein>
    <recommendedName>
        <fullName evidence="4">Cilia- and flagella-associated protein 300</fullName>
    </recommendedName>
</protein>